<evidence type="ECO:0008006" key="2">
    <source>
        <dbReference type="Google" id="ProtNLM"/>
    </source>
</evidence>
<organism evidence="1">
    <name type="scientific">marine sediment metagenome</name>
    <dbReference type="NCBI Taxonomy" id="412755"/>
    <lineage>
        <taxon>unclassified sequences</taxon>
        <taxon>metagenomes</taxon>
        <taxon>ecological metagenomes</taxon>
    </lineage>
</organism>
<dbReference type="GO" id="GO:0022900">
    <property type="term" value="P:electron transport chain"/>
    <property type="evidence" value="ECO:0007669"/>
    <property type="project" value="InterPro"/>
</dbReference>
<dbReference type="SUPFAM" id="SSF47175">
    <property type="entry name" value="Cytochromes"/>
    <property type="match status" value="1"/>
</dbReference>
<dbReference type="AlphaFoldDB" id="A0A0F9YJK7"/>
<dbReference type="EMBL" id="LAZR01000001">
    <property type="protein sequence ID" value="KKO12467.1"/>
    <property type="molecule type" value="Genomic_DNA"/>
</dbReference>
<sequence length="134" mass="14645">MRVKLMSSVILLALSVGVLAAESSLQATASMSELMTRIIQPTSDAVFYVSRFPPEDDAAWLEMENKTLMLAESANLLLVPGYAQDSDQWLRDTLLMRNAAVAAWGAAKARDMDALMDLNGALYESCESCHNATR</sequence>
<name>A0A0F9YJK7_9ZZZZ</name>
<dbReference type="InterPro" id="IPR010980">
    <property type="entry name" value="Cyt_c/b562"/>
</dbReference>
<gene>
    <name evidence="1" type="ORF">LCGC14_0004800</name>
</gene>
<reference evidence="1" key="1">
    <citation type="journal article" date="2015" name="Nature">
        <title>Complex archaea that bridge the gap between prokaryotes and eukaryotes.</title>
        <authorList>
            <person name="Spang A."/>
            <person name="Saw J.H."/>
            <person name="Jorgensen S.L."/>
            <person name="Zaremba-Niedzwiedzka K."/>
            <person name="Martijn J."/>
            <person name="Lind A.E."/>
            <person name="van Eijk R."/>
            <person name="Schleper C."/>
            <person name="Guy L."/>
            <person name="Ettema T.J."/>
        </authorList>
    </citation>
    <scope>NUCLEOTIDE SEQUENCE</scope>
</reference>
<proteinExistence type="predicted"/>
<dbReference type="GO" id="GO:0005506">
    <property type="term" value="F:iron ion binding"/>
    <property type="evidence" value="ECO:0007669"/>
    <property type="project" value="InterPro"/>
</dbReference>
<dbReference type="GO" id="GO:0009055">
    <property type="term" value="F:electron transfer activity"/>
    <property type="evidence" value="ECO:0007669"/>
    <property type="project" value="InterPro"/>
</dbReference>
<protein>
    <recommendedName>
        <fullName evidence="2">Cytochrome c domain-containing protein</fullName>
    </recommendedName>
</protein>
<accession>A0A0F9YJK7</accession>
<dbReference type="GO" id="GO:0020037">
    <property type="term" value="F:heme binding"/>
    <property type="evidence" value="ECO:0007669"/>
    <property type="project" value="InterPro"/>
</dbReference>
<evidence type="ECO:0000313" key="1">
    <source>
        <dbReference type="EMBL" id="KKO12467.1"/>
    </source>
</evidence>
<comment type="caution">
    <text evidence="1">The sequence shown here is derived from an EMBL/GenBank/DDBJ whole genome shotgun (WGS) entry which is preliminary data.</text>
</comment>